<evidence type="ECO:0000313" key="2">
    <source>
        <dbReference type="EMBL" id="PTB45563.1"/>
    </source>
</evidence>
<dbReference type="AlphaFoldDB" id="A0A2T3ZL97"/>
<protein>
    <submittedName>
        <fullName evidence="2">Uncharacterized protein</fullName>
    </submittedName>
</protein>
<dbReference type="Proteomes" id="UP000240493">
    <property type="component" value="Unassembled WGS sequence"/>
</dbReference>
<accession>A0A2T3ZL97</accession>
<sequence>MSHASYDAVPTRGTWICPISAKEPHPHASDSRWTGSFRKMRLRHTHMRARTSCPLFLNKPFFDSSDQSEAVLAQRGQDASSPRLLVNKGPGRIAAHLHDAKQPSSESAHTPDLSNRRCPRAHKPKALLGDPASARWRTRLGAPSLVLGRFIHAMRTGQAALFAPRMENLSGENPTFAWPTATSRGWCVSSSHIVHACINLPRRVPAH</sequence>
<organism evidence="2 3">
    <name type="scientific">Trichoderma asperellum (strain ATCC 204424 / CBS 433.97 / NBRC 101777)</name>
    <dbReference type="NCBI Taxonomy" id="1042311"/>
    <lineage>
        <taxon>Eukaryota</taxon>
        <taxon>Fungi</taxon>
        <taxon>Dikarya</taxon>
        <taxon>Ascomycota</taxon>
        <taxon>Pezizomycotina</taxon>
        <taxon>Sordariomycetes</taxon>
        <taxon>Hypocreomycetidae</taxon>
        <taxon>Hypocreales</taxon>
        <taxon>Hypocreaceae</taxon>
        <taxon>Trichoderma</taxon>
    </lineage>
</organism>
<evidence type="ECO:0000256" key="1">
    <source>
        <dbReference type="SAM" id="MobiDB-lite"/>
    </source>
</evidence>
<proteinExistence type="predicted"/>
<reference evidence="2 3" key="1">
    <citation type="submission" date="2016-07" db="EMBL/GenBank/DDBJ databases">
        <title>Multiple horizontal gene transfer events from other fungi enriched the ability of initially mycotrophic Trichoderma (Ascomycota) to feed on dead plant biomass.</title>
        <authorList>
            <consortium name="DOE Joint Genome Institute"/>
            <person name="Aerts A."/>
            <person name="Atanasova L."/>
            <person name="Chenthamara K."/>
            <person name="Zhang J."/>
            <person name="Grujic M."/>
            <person name="Henrissat B."/>
            <person name="Kuo A."/>
            <person name="Salamov A."/>
            <person name="Lipzen A."/>
            <person name="Labutti K."/>
            <person name="Barry K."/>
            <person name="Miao Y."/>
            <person name="Rahimi M.J."/>
            <person name="Shen Q."/>
            <person name="Grigoriev I.V."/>
            <person name="Kubicek C.P."/>
            <person name="Druzhinina I.S."/>
        </authorList>
    </citation>
    <scope>NUCLEOTIDE SEQUENCE [LARGE SCALE GENOMIC DNA]</scope>
    <source>
        <strain evidence="2 3">CBS 433.97</strain>
    </source>
</reference>
<keyword evidence="3" id="KW-1185">Reference proteome</keyword>
<name>A0A2T3ZL97_TRIA4</name>
<evidence type="ECO:0000313" key="3">
    <source>
        <dbReference type="Proteomes" id="UP000240493"/>
    </source>
</evidence>
<feature type="region of interest" description="Disordered" evidence="1">
    <location>
        <begin position="97"/>
        <end position="126"/>
    </location>
</feature>
<gene>
    <name evidence="2" type="ORF">M441DRAFT_320662</name>
</gene>
<dbReference type="EMBL" id="KZ679257">
    <property type="protein sequence ID" value="PTB45563.1"/>
    <property type="molecule type" value="Genomic_DNA"/>
</dbReference>